<dbReference type="KEGG" id="mmas:MYMAC_006771"/>
<dbReference type="Proteomes" id="UP000217343">
    <property type="component" value="Chromosome"/>
</dbReference>
<evidence type="ECO:0000313" key="2">
    <source>
        <dbReference type="EMBL" id="ATB51114.1"/>
    </source>
</evidence>
<dbReference type="EMBL" id="CP022203">
    <property type="protein sequence ID" value="ATB51114.1"/>
    <property type="molecule type" value="Genomic_DNA"/>
</dbReference>
<evidence type="ECO:0000313" key="3">
    <source>
        <dbReference type="Proteomes" id="UP000217343"/>
    </source>
</evidence>
<dbReference type="Pfam" id="PF08241">
    <property type="entry name" value="Methyltransf_11"/>
    <property type="match status" value="1"/>
</dbReference>
<dbReference type="OrthoDB" id="9808140at2"/>
<proteinExistence type="predicted"/>
<accession>A0A250K4W0</accession>
<dbReference type="AlphaFoldDB" id="A0A250K4W0"/>
<dbReference type="InterPro" id="IPR029063">
    <property type="entry name" value="SAM-dependent_MTases_sf"/>
</dbReference>
<organism evidence="2 3">
    <name type="scientific">Corallococcus macrosporus DSM 14697</name>
    <dbReference type="NCBI Taxonomy" id="1189310"/>
    <lineage>
        <taxon>Bacteria</taxon>
        <taxon>Pseudomonadati</taxon>
        <taxon>Myxococcota</taxon>
        <taxon>Myxococcia</taxon>
        <taxon>Myxococcales</taxon>
        <taxon>Cystobacterineae</taxon>
        <taxon>Myxococcaceae</taxon>
        <taxon>Corallococcus</taxon>
    </lineage>
</organism>
<keyword evidence="3" id="KW-1185">Reference proteome</keyword>
<keyword evidence="2" id="KW-0808">Transferase</keyword>
<protein>
    <submittedName>
        <fullName evidence="2">Type 11 methyltransferase</fullName>
    </submittedName>
</protein>
<dbReference type="GO" id="GO:0008757">
    <property type="term" value="F:S-adenosylmethionine-dependent methyltransferase activity"/>
    <property type="evidence" value="ECO:0007669"/>
    <property type="project" value="InterPro"/>
</dbReference>
<feature type="domain" description="Methyltransferase type 11" evidence="1">
    <location>
        <begin position="152"/>
        <end position="201"/>
    </location>
</feature>
<dbReference type="InterPro" id="IPR013216">
    <property type="entry name" value="Methyltransf_11"/>
</dbReference>
<gene>
    <name evidence="2" type="ORF">MYMAC_006771</name>
</gene>
<evidence type="ECO:0000259" key="1">
    <source>
        <dbReference type="Pfam" id="PF08241"/>
    </source>
</evidence>
<reference evidence="2 3" key="1">
    <citation type="submission" date="2017-06" db="EMBL/GenBank/DDBJ databases">
        <title>Sequencing and comparative analysis of myxobacterial genomes.</title>
        <authorList>
            <person name="Rupp O."/>
            <person name="Goesmann A."/>
            <person name="Sogaard-Andersen L."/>
        </authorList>
    </citation>
    <scope>NUCLEOTIDE SEQUENCE [LARGE SCALE GENOMIC DNA]</scope>
    <source>
        <strain evidence="2 3">DSM 14697</strain>
    </source>
</reference>
<dbReference type="GO" id="GO:0032259">
    <property type="term" value="P:methylation"/>
    <property type="evidence" value="ECO:0007669"/>
    <property type="project" value="UniProtKB-KW"/>
</dbReference>
<keyword evidence="2" id="KW-0489">Methyltransferase</keyword>
<dbReference type="RefSeq" id="WP_095961104.1">
    <property type="nucleotide sequence ID" value="NZ_CP022203.1"/>
</dbReference>
<dbReference type="SUPFAM" id="SSF53335">
    <property type="entry name" value="S-adenosyl-L-methionine-dependent methyltransferases"/>
    <property type="match status" value="1"/>
</dbReference>
<name>A0A250K4W0_9BACT</name>
<dbReference type="Gene3D" id="3.40.50.150">
    <property type="entry name" value="Vaccinia Virus protein VP39"/>
    <property type="match status" value="1"/>
</dbReference>
<sequence length="294" mass="33245">MNLLSRVKKSVRHRAAYKASEPLSKLLSLTGFGRYGPGPQLKSPEPLRQAGIPVETYRFDVAELERFWDGLQARNDVIRHFCGLQPYWEKRPQYFFTWKQIEPLMAREDAVYVDIASTASSPYLEVLRALGRTRNVYAQDLVFPPGIHGHQIGGSAAELPLENASVDAMTLHCSFEHFEGSADTGFIREAGRVLRPGGRACIVPLYLGEYAFTMCDPAWGYDIRRDAEPIIHLFPRWGERHGRFYDASTLKARVLGPAREAGLQARVFHFENILDLHPTCYTHFGLVLEKPAQG</sequence>